<evidence type="ECO:0000313" key="5">
    <source>
        <dbReference type="EMBL" id="OHW63432.1"/>
    </source>
</evidence>
<keyword evidence="6" id="KW-1185">Reference proteome</keyword>
<dbReference type="Proteomes" id="UP000180254">
    <property type="component" value="Unassembled WGS sequence"/>
</dbReference>
<comment type="caution">
    <text evidence="5">The sequence shown here is derived from an EMBL/GenBank/DDBJ whole genome shotgun (WGS) entry which is preliminary data.</text>
</comment>
<dbReference type="InterPro" id="IPR011004">
    <property type="entry name" value="Trimer_LpxA-like_sf"/>
</dbReference>
<dbReference type="GO" id="GO:0008878">
    <property type="term" value="F:glucose-1-phosphate adenylyltransferase activity"/>
    <property type="evidence" value="ECO:0007669"/>
    <property type="project" value="InterPro"/>
</dbReference>
<evidence type="ECO:0000259" key="4">
    <source>
        <dbReference type="Pfam" id="PF24894"/>
    </source>
</evidence>
<dbReference type="PANTHER" id="PTHR43523">
    <property type="entry name" value="GLUCOSE-1-PHOSPHATE ADENYLYLTRANSFERASE-RELATED"/>
    <property type="match status" value="1"/>
</dbReference>
<dbReference type="AlphaFoldDB" id="A0A1S1VA29"/>
<accession>A0A1S1VA29</accession>
<dbReference type="STRING" id="39480.EUAN_02960"/>
<dbReference type="InterPro" id="IPR011832">
    <property type="entry name" value="GlgDAde_trans"/>
</dbReference>
<evidence type="ECO:0000259" key="3">
    <source>
        <dbReference type="Pfam" id="PF00483"/>
    </source>
</evidence>
<dbReference type="InterPro" id="IPR011831">
    <property type="entry name" value="ADP-Glc_PPase"/>
</dbReference>
<dbReference type="GO" id="GO:0005978">
    <property type="term" value="P:glycogen biosynthetic process"/>
    <property type="evidence" value="ECO:0007669"/>
    <property type="project" value="UniProtKB-KW"/>
</dbReference>
<protein>
    <submittedName>
        <fullName evidence="5">Glycogen biosynthesis protein GlgD</fullName>
    </submittedName>
</protein>
<feature type="domain" description="Glucose-1-phosphate adenylyltransferase/Bifunctional protein GlmU-like C-terminal hexapeptide" evidence="4">
    <location>
        <begin position="286"/>
        <end position="355"/>
    </location>
</feature>
<reference evidence="5 6" key="1">
    <citation type="submission" date="2016-09" db="EMBL/GenBank/DDBJ databases">
        <title>Genome sequence of Eubacterium angustum.</title>
        <authorList>
            <person name="Poehlein A."/>
            <person name="Daniel R."/>
        </authorList>
    </citation>
    <scope>NUCLEOTIDE SEQUENCE [LARGE SCALE GENOMIC DNA]</scope>
    <source>
        <strain evidence="5 6">DSM 1989</strain>
    </source>
</reference>
<dbReference type="CDD" id="cd04651">
    <property type="entry name" value="LbH_G1P_AT_C"/>
    <property type="match status" value="1"/>
</dbReference>
<evidence type="ECO:0000256" key="2">
    <source>
        <dbReference type="ARBA" id="ARBA00023056"/>
    </source>
</evidence>
<dbReference type="OrthoDB" id="9803871at2"/>
<name>A0A1S1VA29_9FIRM</name>
<dbReference type="Pfam" id="PF24894">
    <property type="entry name" value="Hexapep_GlmU"/>
    <property type="match status" value="1"/>
</dbReference>
<dbReference type="InterPro" id="IPR056818">
    <property type="entry name" value="GlmU/GlgC-like_hexapep"/>
</dbReference>
<dbReference type="Gene3D" id="3.90.550.10">
    <property type="entry name" value="Spore Coat Polysaccharide Biosynthesis Protein SpsA, Chain A"/>
    <property type="match status" value="1"/>
</dbReference>
<dbReference type="RefSeq" id="WP_071060908.1">
    <property type="nucleotide sequence ID" value="NZ_MKIE01000001.1"/>
</dbReference>
<sequence>MNDVLGIINNTREAKNLNALIKKRSLATLPFGGRYRLVDFHLSNMVNSGIYNIGIAVKQNYRSLMGHIRSPKEWGLDLKKDGIFVLPPDSSDSEWGNLRGDLEILKGNIDYFRRSTQKYALITHPNIICNIDYRSALKHHKESGNDITVVYKSVSEEDIRDIGSFTQLKLDEDGKVMNIETSSNKMKSDKISMEMYIMEKSLLEDMIYSCIGKGEYDLLRDGIINKFYKYKMGGYRFEGEFMNIDSVESYYKNSMRLLEKDIRDDLFLSRGEIYTSVKDLAPVKYGQNANLRNSLVANGSVVDGEVEGSIIFRGVRIGKNVSVKNSIIMQGTVLEEGVTLENVIVDKDCIIGKQNRLIGSPNYPVIVEKKSKV</sequence>
<dbReference type="SUPFAM" id="SSF53448">
    <property type="entry name" value="Nucleotide-diphospho-sugar transferases"/>
    <property type="match status" value="1"/>
</dbReference>
<dbReference type="Pfam" id="PF00483">
    <property type="entry name" value="NTP_transferase"/>
    <property type="match status" value="1"/>
</dbReference>
<dbReference type="PANTHER" id="PTHR43523:SF6">
    <property type="entry name" value="GLYCOGEN BIOSYNTHESIS PROTEIN GLGD"/>
    <property type="match status" value="1"/>
</dbReference>
<dbReference type="NCBIfam" id="TIGR02092">
    <property type="entry name" value="glgD"/>
    <property type="match status" value="1"/>
</dbReference>
<dbReference type="CDD" id="cd02508">
    <property type="entry name" value="ADP_Glucose_PP"/>
    <property type="match status" value="1"/>
</dbReference>
<dbReference type="InterPro" id="IPR005835">
    <property type="entry name" value="NTP_transferase_dom"/>
</dbReference>
<dbReference type="SUPFAM" id="SSF51161">
    <property type="entry name" value="Trimeric LpxA-like enzymes"/>
    <property type="match status" value="1"/>
</dbReference>
<comment type="similarity">
    <text evidence="1">Belongs to the bacterial/plant glucose-1-phosphate adenylyltransferase family.</text>
</comment>
<proteinExistence type="inferred from homology"/>
<keyword evidence="2" id="KW-0320">Glycogen biosynthesis</keyword>
<evidence type="ECO:0000313" key="6">
    <source>
        <dbReference type="Proteomes" id="UP000180254"/>
    </source>
</evidence>
<evidence type="ECO:0000256" key="1">
    <source>
        <dbReference type="ARBA" id="ARBA00010443"/>
    </source>
</evidence>
<dbReference type="EMBL" id="MKIE01000001">
    <property type="protein sequence ID" value="OHW63432.1"/>
    <property type="molecule type" value="Genomic_DNA"/>
</dbReference>
<dbReference type="Gene3D" id="2.160.10.10">
    <property type="entry name" value="Hexapeptide repeat proteins"/>
    <property type="match status" value="1"/>
</dbReference>
<feature type="domain" description="Nucleotidyl transferase" evidence="3">
    <location>
        <begin position="20"/>
        <end position="255"/>
    </location>
</feature>
<organism evidence="5 6">
    <name type="scientific">Andreesenia angusta</name>
    <dbReference type="NCBI Taxonomy" id="39480"/>
    <lineage>
        <taxon>Bacteria</taxon>
        <taxon>Bacillati</taxon>
        <taxon>Bacillota</taxon>
        <taxon>Tissierellia</taxon>
        <taxon>Tissierellales</taxon>
        <taxon>Gottschalkiaceae</taxon>
        <taxon>Andreesenia</taxon>
    </lineage>
</organism>
<gene>
    <name evidence="5" type="primary">glgD</name>
    <name evidence="5" type="ORF">EUAN_02960</name>
</gene>
<dbReference type="InterPro" id="IPR029044">
    <property type="entry name" value="Nucleotide-diphossugar_trans"/>
</dbReference>